<evidence type="ECO:0000256" key="4">
    <source>
        <dbReference type="ARBA" id="ARBA00022540"/>
    </source>
</evidence>
<dbReference type="GO" id="GO:0005085">
    <property type="term" value="F:guanyl-nucleotide exchange factor activity"/>
    <property type="evidence" value="ECO:0007669"/>
    <property type="project" value="TreeGrafter"/>
</dbReference>
<evidence type="ECO:0000313" key="12">
    <source>
        <dbReference type="Proteomes" id="UP000230066"/>
    </source>
</evidence>
<dbReference type="Pfam" id="PF01008">
    <property type="entry name" value="IF-2B"/>
    <property type="match status" value="1"/>
</dbReference>
<comment type="similarity">
    <text evidence="2 10">Belongs to the eIF-2B alpha/beta/delta subunits family.</text>
</comment>
<comment type="subcellular location">
    <subcellularLocation>
        <location evidence="1">Cytoplasm</location>
        <location evidence="1">Cytosol</location>
    </subcellularLocation>
</comment>
<evidence type="ECO:0000256" key="6">
    <source>
        <dbReference type="ARBA" id="ARBA00043898"/>
    </source>
</evidence>
<dbReference type="InterPro" id="IPR051501">
    <property type="entry name" value="eIF2B_alpha/beta/delta"/>
</dbReference>
<protein>
    <recommendedName>
        <fullName evidence="7">Translation initiation factor eIF2B subunit alpha</fullName>
    </recommendedName>
    <alternativeName>
        <fullName evidence="8">eIF2B GDP-GTP exchange factor subunit alpha</fullName>
    </alternativeName>
</protein>
<dbReference type="InterPro" id="IPR042529">
    <property type="entry name" value="IF_2B-like_C"/>
</dbReference>
<dbReference type="AlphaFoldDB" id="A0A4E0RY12"/>
<evidence type="ECO:0000256" key="2">
    <source>
        <dbReference type="ARBA" id="ARBA00007251"/>
    </source>
</evidence>
<keyword evidence="4 11" id="KW-0396">Initiation factor</keyword>
<dbReference type="GO" id="GO:0005851">
    <property type="term" value="C:eukaryotic translation initiation factor 2B complex"/>
    <property type="evidence" value="ECO:0007669"/>
    <property type="project" value="TreeGrafter"/>
</dbReference>
<dbReference type="PANTHER" id="PTHR45860:SF1">
    <property type="entry name" value="TRANSLATION INITIATION FACTOR EIF-2B SUBUNIT ALPHA"/>
    <property type="match status" value="1"/>
</dbReference>
<evidence type="ECO:0000256" key="7">
    <source>
        <dbReference type="ARBA" id="ARBA00044208"/>
    </source>
</evidence>
<accession>A0A4E0RY12</accession>
<keyword evidence="12" id="KW-1185">Reference proteome</keyword>
<evidence type="ECO:0000313" key="11">
    <source>
        <dbReference type="EMBL" id="THD21060.1"/>
    </source>
</evidence>
<sequence>MKPNASAARQFERLSRADLDKSEAIIAVEILARVIKECDVSTVQGLHGVLNKTISDMSETTENNPSVKSACELFQRFITLPIADAPDDFNHCKQILQDRATIFLEKVDGCKQRIAENFANLLPDGARILVHSFSRVVLTALCHAEKSKSGSFGIHCYVTTGAPNFSGPKMTRALARSKIPCTLVPDLSIAYLMPQVDLVILGARAVVESGGILNDMGTSTVAMIATSFGKPVYVLAESYKFIRIYPLDQRHIPTEFKGSFGLSPPCSPMHTVQLRTESDDAEDFPEMHTAWTQVNSHRAPVVERTMPSVDYTNPCYITYLVTDLGVLTPSVVSDELIKLYL</sequence>
<evidence type="ECO:0000256" key="5">
    <source>
        <dbReference type="ARBA" id="ARBA00022917"/>
    </source>
</evidence>
<dbReference type="GO" id="GO:0003743">
    <property type="term" value="F:translation initiation factor activity"/>
    <property type="evidence" value="ECO:0007669"/>
    <property type="project" value="UniProtKB-KW"/>
</dbReference>
<gene>
    <name evidence="11" type="ORF">D915_008333</name>
</gene>
<comment type="subunit">
    <text evidence="9">Component of the translation initiation factor 2B (eIF2B) complex which is a heterodecamer of two sets of five different subunits: alpha, beta, gamma, delta and epsilon. Subunits alpha, beta and delta comprise a regulatory subcomplex and subunits epsilon and gamma comprise a catalytic subcomplex. Within the complex, the hexameric regulatory complex resides at the center, with the two heterodimeric catalytic subcomplexes bound on opposite sides.</text>
</comment>
<name>A0A4E0RY12_FASHE</name>
<dbReference type="PANTHER" id="PTHR45860">
    <property type="entry name" value="TRANSLATION INITIATION FACTOR EIF-2B SUBUNIT ALPHA"/>
    <property type="match status" value="1"/>
</dbReference>
<comment type="caution">
    <text evidence="11">The sequence shown here is derived from an EMBL/GenBank/DDBJ whole genome shotgun (WGS) entry which is preliminary data.</text>
</comment>
<evidence type="ECO:0000256" key="9">
    <source>
        <dbReference type="ARBA" id="ARBA00046432"/>
    </source>
</evidence>
<reference evidence="11" key="1">
    <citation type="submission" date="2019-03" db="EMBL/GenBank/DDBJ databases">
        <title>Improved annotation for the trematode Fasciola hepatica.</title>
        <authorList>
            <person name="Choi Y.-J."/>
            <person name="Martin J."/>
            <person name="Mitreva M."/>
        </authorList>
    </citation>
    <scope>NUCLEOTIDE SEQUENCE [LARGE SCALE GENOMIC DNA]</scope>
</reference>
<dbReference type="InterPro" id="IPR037171">
    <property type="entry name" value="NagB/RpiA_transferase-like"/>
</dbReference>
<evidence type="ECO:0000256" key="10">
    <source>
        <dbReference type="RuleBase" id="RU003814"/>
    </source>
</evidence>
<dbReference type="Gene3D" id="3.40.50.10470">
    <property type="entry name" value="Translation initiation factor eif-2b, domain 2"/>
    <property type="match status" value="1"/>
</dbReference>
<evidence type="ECO:0000256" key="3">
    <source>
        <dbReference type="ARBA" id="ARBA00022490"/>
    </source>
</evidence>
<dbReference type="SUPFAM" id="SSF100950">
    <property type="entry name" value="NagB/RpiA/CoA transferase-like"/>
    <property type="match status" value="1"/>
</dbReference>
<dbReference type="InterPro" id="IPR042528">
    <property type="entry name" value="elF-2B_alpha_N"/>
</dbReference>
<evidence type="ECO:0000256" key="1">
    <source>
        <dbReference type="ARBA" id="ARBA00004514"/>
    </source>
</evidence>
<proteinExistence type="inferred from homology"/>
<comment type="function">
    <text evidence="6">Acts as a component of the translation initiation factor 2B (eIF2B) complex, which catalyzes the exchange of GDP for GTP on eukaryotic initiation factor 2 (eIF2) gamma subunit. Its guanine nucleotide exchange factor activity is repressed when bound to eIF2 complex phosphorylated on the alpha subunit, thereby limiting the amount of methionyl-initiator methionine tRNA available to the ribosome and consequently global translation is repressed.</text>
</comment>
<evidence type="ECO:0000256" key="8">
    <source>
        <dbReference type="ARBA" id="ARBA00044236"/>
    </source>
</evidence>
<dbReference type="Gene3D" id="1.20.120.1070">
    <property type="entry name" value="Translation initiation factor eIF-2B, N-terminal domain"/>
    <property type="match status" value="1"/>
</dbReference>
<dbReference type="InterPro" id="IPR000649">
    <property type="entry name" value="IF-2B-related"/>
</dbReference>
<dbReference type="Proteomes" id="UP000230066">
    <property type="component" value="Unassembled WGS sequence"/>
</dbReference>
<organism evidence="11 12">
    <name type="scientific">Fasciola hepatica</name>
    <name type="common">Liver fluke</name>
    <dbReference type="NCBI Taxonomy" id="6192"/>
    <lineage>
        <taxon>Eukaryota</taxon>
        <taxon>Metazoa</taxon>
        <taxon>Spiralia</taxon>
        <taxon>Lophotrochozoa</taxon>
        <taxon>Platyhelminthes</taxon>
        <taxon>Trematoda</taxon>
        <taxon>Digenea</taxon>
        <taxon>Plagiorchiida</taxon>
        <taxon>Echinostomata</taxon>
        <taxon>Echinostomatoidea</taxon>
        <taxon>Fasciolidae</taxon>
        <taxon>Fasciola</taxon>
    </lineage>
</organism>
<keyword evidence="3" id="KW-0963">Cytoplasm</keyword>
<keyword evidence="5" id="KW-0648">Protein biosynthesis</keyword>
<dbReference type="EMBL" id="JXXN02003893">
    <property type="protein sequence ID" value="THD21060.1"/>
    <property type="molecule type" value="Genomic_DNA"/>
</dbReference>
<dbReference type="GO" id="GO:0005829">
    <property type="term" value="C:cytosol"/>
    <property type="evidence" value="ECO:0007669"/>
    <property type="project" value="UniProtKB-SubCell"/>
</dbReference>